<reference evidence="1 2" key="1">
    <citation type="submission" date="2023-12" db="EMBL/GenBank/DDBJ databases">
        <title>A high-quality genome assembly for Dillenia turbinata (Dilleniales).</title>
        <authorList>
            <person name="Chanderbali A."/>
        </authorList>
    </citation>
    <scope>NUCLEOTIDE SEQUENCE [LARGE SCALE GENOMIC DNA]</scope>
    <source>
        <strain evidence="1">LSX21</strain>
        <tissue evidence="1">Leaf</tissue>
    </source>
</reference>
<keyword evidence="2" id="KW-1185">Reference proteome</keyword>
<protein>
    <submittedName>
        <fullName evidence="1">Uncharacterized protein</fullName>
    </submittedName>
</protein>
<dbReference type="EMBL" id="JBAMMX010000014">
    <property type="protein sequence ID" value="KAK6928422.1"/>
    <property type="molecule type" value="Genomic_DNA"/>
</dbReference>
<gene>
    <name evidence="1" type="ORF">RJ641_007013</name>
</gene>
<evidence type="ECO:0000313" key="2">
    <source>
        <dbReference type="Proteomes" id="UP001370490"/>
    </source>
</evidence>
<dbReference type="Proteomes" id="UP001370490">
    <property type="component" value="Unassembled WGS sequence"/>
</dbReference>
<organism evidence="1 2">
    <name type="scientific">Dillenia turbinata</name>
    <dbReference type="NCBI Taxonomy" id="194707"/>
    <lineage>
        <taxon>Eukaryota</taxon>
        <taxon>Viridiplantae</taxon>
        <taxon>Streptophyta</taxon>
        <taxon>Embryophyta</taxon>
        <taxon>Tracheophyta</taxon>
        <taxon>Spermatophyta</taxon>
        <taxon>Magnoliopsida</taxon>
        <taxon>eudicotyledons</taxon>
        <taxon>Gunneridae</taxon>
        <taxon>Pentapetalae</taxon>
        <taxon>Dilleniales</taxon>
        <taxon>Dilleniaceae</taxon>
        <taxon>Dillenia</taxon>
    </lineage>
</organism>
<dbReference type="AlphaFoldDB" id="A0AAN8VJD8"/>
<accession>A0AAN8VJD8</accession>
<name>A0AAN8VJD8_9MAGN</name>
<proteinExistence type="predicted"/>
<sequence length="79" mass="8679">MVIVVEMVTKHENAPESEWWNWNWRSKGDLMQSGPVAAHNYSGASSLSGRPSSLVGSMTVVASALNCKRVLLVDHLCDH</sequence>
<comment type="caution">
    <text evidence="1">The sequence shown here is derived from an EMBL/GenBank/DDBJ whole genome shotgun (WGS) entry which is preliminary data.</text>
</comment>
<evidence type="ECO:0000313" key="1">
    <source>
        <dbReference type="EMBL" id="KAK6928422.1"/>
    </source>
</evidence>